<reference evidence="2" key="1">
    <citation type="submission" date="2018-05" db="EMBL/GenBank/DDBJ databases">
        <authorList>
            <person name="Lanie J.A."/>
            <person name="Ng W.-L."/>
            <person name="Kazmierczak K.M."/>
            <person name="Andrzejewski T.M."/>
            <person name="Davidsen T.M."/>
            <person name="Wayne K.J."/>
            <person name="Tettelin H."/>
            <person name="Glass J.I."/>
            <person name="Rusch D."/>
            <person name="Podicherti R."/>
            <person name="Tsui H.-C.T."/>
            <person name="Winkler M.E."/>
        </authorList>
    </citation>
    <scope>NUCLEOTIDE SEQUENCE</scope>
</reference>
<evidence type="ECO:0000259" key="1">
    <source>
        <dbReference type="Pfam" id="PF18990"/>
    </source>
</evidence>
<feature type="domain" description="DUF5723" evidence="1">
    <location>
        <begin position="43"/>
        <end position="377"/>
    </location>
</feature>
<dbReference type="EMBL" id="UINC01018487">
    <property type="protein sequence ID" value="SVA77699.1"/>
    <property type="molecule type" value="Genomic_DNA"/>
</dbReference>
<gene>
    <name evidence="2" type="ORF">METZ01_LOCUS130553</name>
</gene>
<name>A0A381YL32_9ZZZZ</name>
<dbReference type="InterPro" id="IPR043781">
    <property type="entry name" value="DUF5723"/>
</dbReference>
<organism evidence="2">
    <name type="scientific">marine metagenome</name>
    <dbReference type="NCBI Taxonomy" id="408172"/>
    <lineage>
        <taxon>unclassified sequences</taxon>
        <taxon>metagenomes</taxon>
        <taxon>ecological metagenomes</taxon>
    </lineage>
</organism>
<evidence type="ECO:0000313" key="2">
    <source>
        <dbReference type="EMBL" id="SVA77699.1"/>
    </source>
</evidence>
<dbReference type="Pfam" id="PF18990">
    <property type="entry name" value="DUF5723"/>
    <property type="match status" value="1"/>
</dbReference>
<accession>A0A381YL32</accession>
<sequence length="405" mass="41786">MLGLASALVFSGRAHSQTAGALQQASNGNPFAAMLEGKGTISSNINASISNNTFDIGDVASIIEILDDFKPSDAFLIGGKAPPGEGALLRARSEAGLFIGFPLSFGMVGVSAGVRVHAQGALPEAVSRILRDGSSSNNLVVDLNGLGGRGIAYGNLGLLTLINLFENAENETRVRLGIGAHYLYSLAGGELLFDGSAFADNSTSRVTLTSTAVEANLKLTYPRGTGTVGGRGFAGDVFLAANLGKLYLGGLLRGFGSIEHTGSELGLVNLVFTAGGIGELIDVLDTLSTETVPGITESTALPATLRLEGSYQFNAFLGLGVLWEKGFRGPFEVGSSVIGVVEVRLAPWLPIRVGGSRLQGLGNGFSGGLGLDFDTFELTLDLTAQGGVGDKSESAILRTGFAFFF</sequence>
<dbReference type="AlphaFoldDB" id="A0A381YL32"/>
<protein>
    <recommendedName>
        <fullName evidence="1">DUF5723 domain-containing protein</fullName>
    </recommendedName>
</protein>
<proteinExistence type="predicted"/>